<keyword evidence="3" id="KW-1185">Reference proteome</keyword>
<name>A0A8K0TMX7_9PEZI</name>
<dbReference type="OrthoDB" id="5397183at2759"/>
<protein>
    <submittedName>
        <fullName evidence="2">Uncharacterized protein</fullName>
    </submittedName>
</protein>
<dbReference type="AlphaFoldDB" id="A0A8K0TMX7"/>
<sequence>MKRACTSLTFPSTLHDGAAVDSTLGAKQISSKLAIPTEKTLAAAHLEQSESEDADISEASWMDLLVFPPGTPTHKSDSVDDYDGIEDGDWAQLLSEIPRSPPTTVVRNLERNSRHDDNFDPTLQFSPANATPGGNLPTQSAVEELLDEDVDWAMVLSIADKTGGSSHTVSTGTIEDRSPVEPVPPSQTQRPFVRPPVPAKVHDRTVIPGMSSSVVLRVCFRIGELLSLNARYSTRESLSRTQHFQFMDLFTDRQPFPAGTMKNWKPGSIMDQRAQGFLEGGGQKLLCRVVCTMRKQELSGLGWVLDIVSIEQTNWEEITWVRKIVARDDTDVESQRTGAD</sequence>
<gene>
    <name evidence="2" type="ORF">B0T11DRAFT_275359</name>
</gene>
<proteinExistence type="predicted"/>
<dbReference type="EMBL" id="JAGPXD010000002">
    <property type="protein sequence ID" value="KAH7367487.1"/>
    <property type="molecule type" value="Genomic_DNA"/>
</dbReference>
<reference evidence="2" key="1">
    <citation type="journal article" date="2021" name="Nat. Commun.">
        <title>Genetic determinants of endophytism in the Arabidopsis root mycobiome.</title>
        <authorList>
            <person name="Mesny F."/>
            <person name="Miyauchi S."/>
            <person name="Thiergart T."/>
            <person name="Pickel B."/>
            <person name="Atanasova L."/>
            <person name="Karlsson M."/>
            <person name="Huettel B."/>
            <person name="Barry K.W."/>
            <person name="Haridas S."/>
            <person name="Chen C."/>
            <person name="Bauer D."/>
            <person name="Andreopoulos W."/>
            <person name="Pangilinan J."/>
            <person name="LaButti K."/>
            <person name="Riley R."/>
            <person name="Lipzen A."/>
            <person name="Clum A."/>
            <person name="Drula E."/>
            <person name="Henrissat B."/>
            <person name="Kohler A."/>
            <person name="Grigoriev I.V."/>
            <person name="Martin F.M."/>
            <person name="Hacquard S."/>
        </authorList>
    </citation>
    <scope>NUCLEOTIDE SEQUENCE</scope>
    <source>
        <strain evidence="2">MPI-CAGE-AT-0016</strain>
    </source>
</reference>
<feature type="compositionally biased region" description="Low complexity" evidence="1">
    <location>
        <begin position="164"/>
        <end position="173"/>
    </location>
</feature>
<evidence type="ECO:0000313" key="3">
    <source>
        <dbReference type="Proteomes" id="UP000813385"/>
    </source>
</evidence>
<dbReference type="Proteomes" id="UP000813385">
    <property type="component" value="Unassembled WGS sequence"/>
</dbReference>
<evidence type="ECO:0000256" key="1">
    <source>
        <dbReference type="SAM" id="MobiDB-lite"/>
    </source>
</evidence>
<evidence type="ECO:0000313" key="2">
    <source>
        <dbReference type="EMBL" id="KAH7367487.1"/>
    </source>
</evidence>
<organism evidence="2 3">
    <name type="scientific">Plectosphaerella cucumerina</name>
    <dbReference type="NCBI Taxonomy" id="40658"/>
    <lineage>
        <taxon>Eukaryota</taxon>
        <taxon>Fungi</taxon>
        <taxon>Dikarya</taxon>
        <taxon>Ascomycota</taxon>
        <taxon>Pezizomycotina</taxon>
        <taxon>Sordariomycetes</taxon>
        <taxon>Hypocreomycetidae</taxon>
        <taxon>Glomerellales</taxon>
        <taxon>Plectosphaerellaceae</taxon>
        <taxon>Plectosphaerella</taxon>
    </lineage>
</organism>
<comment type="caution">
    <text evidence="2">The sequence shown here is derived from an EMBL/GenBank/DDBJ whole genome shotgun (WGS) entry which is preliminary data.</text>
</comment>
<feature type="region of interest" description="Disordered" evidence="1">
    <location>
        <begin position="164"/>
        <end position="196"/>
    </location>
</feature>
<accession>A0A8K0TMX7</accession>